<dbReference type="Proteomes" id="UP000663870">
    <property type="component" value="Unassembled WGS sequence"/>
</dbReference>
<dbReference type="EMBL" id="CAJNOH010008355">
    <property type="protein sequence ID" value="CAF1478116.1"/>
    <property type="molecule type" value="Genomic_DNA"/>
</dbReference>
<gene>
    <name evidence="2" type="ORF">JXQ802_LOCUS54061</name>
    <name evidence="1" type="ORF">PYM288_LOCUS37640</name>
</gene>
<evidence type="ECO:0000313" key="1">
    <source>
        <dbReference type="EMBL" id="CAF1478116.1"/>
    </source>
</evidence>
<keyword evidence="4" id="KW-1185">Reference proteome</keyword>
<evidence type="ECO:0000313" key="3">
    <source>
        <dbReference type="Proteomes" id="UP000663854"/>
    </source>
</evidence>
<evidence type="ECO:0000313" key="2">
    <source>
        <dbReference type="EMBL" id="CAF1647199.1"/>
    </source>
</evidence>
<dbReference type="AlphaFoldDB" id="A0A815RIS8"/>
<comment type="caution">
    <text evidence="1">The sequence shown here is derived from an EMBL/GenBank/DDBJ whole genome shotgun (WGS) entry which is preliminary data.</text>
</comment>
<sequence>KIDEVERQSSNEKLLRTTLFNIQSDLETNYGQHTNINNFHYEKRLKNLRDELANVRKFRNNQEKYNKTFEYLHLI</sequence>
<accession>A0A815RIS8</accession>
<dbReference type="Proteomes" id="UP000663854">
    <property type="component" value="Unassembled WGS sequence"/>
</dbReference>
<organism evidence="1 3">
    <name type="scientific">Rotaria sordida</name>
    <dbReference type="NCBI Taxonomy" id="392033"/>
    <lineage>
        <taxon>Eukaryota</taxon>
        <taxon>Metazoa</taxon>
        <taxon>Spiralia</taxon>
        <taxon>Gnathifera</taxon>
        <taxon>Rotifera</taxon>
        <taxon>Eurotatoria</taxon>
        <taxon>Bdelloidea</taxon>
        <taxon>Philodinida</taxon>
        <taxon>Philodinidae</taxon>
        <taxon>Rotaria</taxon>
    </lineage>
</organism>
<name>A0A815RIS8_9BILA</name>
<evidence type="ECO:0000313" key="4">
    <source>
        <dbReference type="Proteomes" id="UP000663870"/>
    </source>
</evidence>
<dbReference type="EMBL" id="CAJNOL010010041">
    <property type="protein sequence ID" value="CAF1647199.1"/>
    <property type="molecule type" value="Genomic_DNA"/>
</dbReference>
<proteinExistence type="predicted"/>
<feature type="non-terminal residue" evidence="1">
    <location>
        <position position="1"/>
    </location>
</feature>
<protein>
    <submittedName>
        <fullName evidence="1">Uncharacterized protein</fullName>
    </submittedName>
</protein>
<reference evidence="1" key="1">
    <citation type="submission" date="2021-02" db="EMBL/GenBank/DDBJ databases">
        <authorList>
            <person name="Nowell W R."/>
        </authorList>
    </citation>
    <scope>NUCLEOTIDE SEQUENCE</scope>
</reference>